<organism evidence="2 3">
    <name type="scientific">Cardiocondyla obscurior</name>
    <dbReference type="NCBI Taxonomy" id="286306"/>
    <lineage>
        <taxon>Eukaryota</taxon>
        <taxon>Metazoa</taxon>
        <taxon>Ecdysozoa</taxon>
        <taxon>Arthropoda</taxon>
        <taxon>Hexapoda</taxon>
        <taxon>Insecta</taxon>
        <taxon>Pterygota</taxon>
        <taxon>Neoptera</taxon>
        <taxon>Endopterygota</taxon>
        <taxon>Hymenoptera</taxon>
        <taxon>Apocrita</taxon>
        <taxon>Aculeata</taxon>
        <taxon>Formicoidea</taxon>
        <taxon>Formicidae</taxon>
        <taxon>Myrmicinae</taxon>
        <taxon>Cardiocondyla</taxon>
    </lineage>
</organism>
<feature type="compositionally biased region" description="Basic and acidic residues" evidence="1">
    <location>
        <begin position="125"/>
        <end position="167"/>
    </location>
</feature>
<feature type="region of interest" description="Disordered" evidence="1">
    <location>
        <begin position="125"/>
        <end position="197"/>
    </location>
</feature>
<proteinExistence type="predicted"/>
<feature type="compositionally biased region" description="Basic and acidic residues" evidence="1">
    <location>
        <begin position="178"/>
        <end position="187"/>
    </location>
</feature>
<sequence length="197" mass="22650">MRIFLYKKSNCIRIVSHIFFYLPTKFCRSVYSLLSSRNRDVSPPVARTRVSVLDRHADATANRWHPLVDLNGGSRAAAADWPVILFHPTSHRSRAAPARGYAGFAPDATCIAKFLREPLVILSVHQKDSRPPDQARHSTEKLHHRSTCSERIADRDDRDGRNFFEKKKEKKRKKRKKNTESSIERFNRTSGVKLINA</sequence>
<dbReference type="AlphaFoldDB" id="A0AAW2EFU7"/>
<name>A0AAW2EFU7_9HYME</name>
<gene>
    <name evidence="2" type="ORF">PUN28_019035</name>
</gene>
<keyword evidence="3" id="KW-1185">Reference proteome</keyword>
<protein>
    <submittedName>
        <fullName evidence="2">Uncharacterized protein</fullName>
    </submittedName>
</protein>
<dbReference type="EMBL" id="JADYXP020000024">
    <property type="protein sequence ID" value="KAL0101618.1"/>
    <property type="molecule type" value="Genomic_DNA"/>
</dbReference>
<evidence type="ECO:0000313" key="3">
    <source>
        <dbReference type="Proteomes" id="UP001430953"/>
    </source>
</evidence>
<evidence type="ECO:0000256" key="1">
    <source>
        <dbReference type="SAM" id="MobiDB-lite"/>
    </source>
</evidence>
<reference evidence="2 3" key="1">
    <citation type="submission" date="2023-03" db="EMBL/GenBank/DDBJ databases">
        <title>High recombination rates correlate with genetic variation in Cardiocondyla obscurior ants.</title>
        <authorList>
            <person name="Errbii M."/>
        </authorList>
    </citation>
    <scope>NUCLEOTIDE SEQUENCE [LARGE SCALE GENOMIC DNA]</scope>
    <source>
        <strain evidence="2">Alpha-2009</strain>
        <tissue evidence="2">Whole body</tissue>
    </source>
</reference>
<feature type="compositionally biased region" description="Basic residues" evidence="1">
    <location>
        <begin position="168"/>
        <end position="177"/>
    </location>
</feature>
<dbReference type="Proteomes" id="UP001430953">
    <property type="component" value="Unassembled WGS sequence"/>
</dbReference>
<comment type="caution">
    <text evidence="2">The sequence shown here is derived from an EMBL/GenBank/DDBJ whole genome shotgun (WGS) entry which is preliminary data.</text>
</comment>
<accession>A0AAW2EFU7</accession>
<evidence type="ECO:0000313" key="2">
    <source>
        <dbReference type="EMBL" id="KAL0101618.1"/>
    </source>
</evidence>